<evidence type="ECO:0000313" key="1">
    <source>
        <dbReference type="EMBL" id="KAK9092803.1"/>
    </source>
</evidence>
<gene>
    <name evidence="1" type="ORF">Syun_027714</name>
</gene>
<dbReference type="Proteomes" id="UP001420932">
    <property type="component" value="Unassembled WGS sequence"/>
</dbReference>
<protein>
    <submittedName>
        <fullName evidence="1">Uncharacterized protein</fullName>
    </submittedName>
</protein>
<dbReference type="AlphaFoldDB" id="A0AAP0HLA5"/>
<comment type="caution">
    <text evidence="1">The sequence shown here is derived from an EMBL/GenBank/DDBJ whole genome shotgun (WGS) entry which is preliminary data.</text>
</comment>
<name>A0AAP0HLA5_9MAGN</name>
<dbReference type="EMBL" id="JBBNAF010000012">
    <property type="protein sequence ID" value="KAK9092803.1"/>
    <property type="molecule type" value="Genomic_DNA"/>
</dbReference>
<sequence length="129" mass="14797">MSNVEKEDDDTDDSEYSSDFGAVTTNYDIITFPHTIHSFTKRKFGGRFGGRYGSGRDNLSRHIRIVQTFDLQEMSLQTLDNTLTRDELREVQGQLHRMEQALIDRLEISFTSSIDVPDDDSKTDDDPDD</sequence>
<proteinExistence type="predicted"/>
<organism evidence="1 2">
    <name type="scientific">Stephania yunnanensis</name>
    <dbReference type="NCBI Taxonomy" id="152371"/>
    <lineage>
        <taxon>Eukaryota</taxon>
        <taxon>Viridiplantae</taxon>
        <taxon>Streptophyta</taxon>
        <taxon>Embryophyta</taxon>
        <taxon>Tracheophyta</taxon>
        <taxon>Spermatophyta</taxon>
        <taxon>Magnoliopsida</taxon>
        <taxon>Ranunculales</taxon>
        <taxon>Menispermaceae</taxon>
        <taxon>Menispermoideae</taxon>
        <taxon>Cissampelideae</taxon>
        <taxon>Stephania</taxon>
    </lineage>
</organism>
<keyword evidence="2" id="KW-1185">Reference proteome</keyword>
<reference evidence="1 2" key="1">
    <citation type="submission" date="2024-01" db="EMBL/GenBank/DDBJ databases">
        <title>Genome assemblies of Stephania.</title>
        <authorList>
            <person name="Yang L."/>
        </authorList>
    </citation>
    <scope>NUCLEOTIDE SEQUENCE [LARGE SCALE GENOMIC DNA]</scope>
    <source>
        <strain evidence="1">YNDBR</strain>
        <tissue evidence="1">Leaf</tissue>
    </source>
</reference>
<evidence type="ECO:0000313" key="2">
    <source>
        <dbReference type="Proteomes" id="UP001420932"/>
    </source>
</evidence>
<accession>A0AAP0HLA5</accession>